<feature type="transmembrane region" description="Helical" evidence="6">
    <location>
        <begin position="116"/>
        <end position="134"/>
    </location>
</feature>
<keyword evidence="9" id="KW-1185">Reference proteome</keyword>
<keyword evidence="6" id="KW-1133">Transmembrane helix</keyword>
<feature type="transmembrane region" description="Helical" evidence="6">
    <location>
        <begin position="415"/>
        <end position="432"/>
    </location>
</feature>
<feature type="transmembrane region" description="Helical" evidence="6">
    <location>
        <begin position="146"/>
        <end position="166"/>
    </location>
</feature>
<accession>A0ABW2XQD7</accession>
<dbReference type="RefSeq" id="WP_131760319.1">
    <property type="nucleotide sequence ID" value="NZ_CAACUY010000111.1"/>
</dbReference>
<keyword evidence="6" id="KW-0812">Transmembrane</keyword>
<gene>
    <name evidence="8" type="ORF">ACFQZM_29050</name>
</gene>
<evidence type="ECO:0000313" key="8">
    <source>
        <dbReference type="EMBL" id="MFD0688576.1"/>
    </source>
</evidence>
<dbReference type="Pfam" id="PF13631">
    <property type="entry name" value="Cytochrom_B_N_2"/>
    <property type="match status" value="1"/>
</dbReference>
<dbReference type="InterPro" id="IPR027387">
    <property type="entry name" value="Cytb/b6-like_sf"/>
</dbReference>
<comment type="cofactor">
    <cofactor evidence="1">
        <name>heme</name>
        <dbReference type="ChEBI" id="CHEBI:30413"/>
    </cofactor>
</comment>
<dbReference type="EC" id="7.1.1.8" evidence="2"/>
<evidence type="ECO:0000259" key="7">
    <source>
        <dbReference type="PROSITE" id="PS51002"/>
    </source>
</evidence>
<feature type="transmembrane region" description="Helical" evidence="6">
    <location>
        <begin position="211"/>
        <end position="235"/>
    </location>
</feature>
<dbReference type="PROSITE" id="PS51002">
    <property type="entry name" value="CYTB_NTER"/>
    <property type="match status" value="1"/>
</dbReference>
<feature type="domain" description="Cytochrome b/b6 N-terminal region profile" evidence="7">
    <location>
        <begin position="17"/>
        <end position="243"/>
    </location>
</feature>
<feature type="transmembrane region" description="Helical" evidence="6">
    <location>
        <begin position="268"/>
        <end position="291"/>
    </location>
</feature>
<evidence type="ECO:0000256" key="2">
    <source>
        <dbReference type="ARBA" id="ARBA00012951"/>
    </source>
</evidence>
<feature type="transmembrane region" description="Helical" evidence="6">
    <location>
        <begin position="50"/>
        <end position="69"/>
    </location>
</feature>
<protein>
    <recommendedName>
        <fullName evidence="3">Cytochrome bc1 complex cytochrome b subunit</fullName>
        <ecNumber evidence="2">7.1.1.8</ecNumber>
    </recommendedName>
    <alternativeName>
        <fullName evidence="5">Cytochrome bc1 reductase complex subunit QcrB</fullName>
    </alternativeName>
</protein>
<dbReference type="InterPro" id="IPR016174">
    <property type="entry name" value="Di-haem_cyt_TM"/>
</dbReference>
<dbReference type="Proteomes" id="UP001597063">
    <property type="component" value="Unassembled WGS sequence"/>
</dbReference>
<feature type="transmembrane region" description="Helical" evidence="6">
    <location>
        <begin position="335"/>
        <end position="355"/>
    </location>
</feature>
<evidence type="ECO:0000256" key="5">
    <source>
        <dbReference type="ARBA" id="ARBA00029568"/>
    </source>
</evidence>
<reference evidence="9" key="1">
    <citation type="journal article" date="2019" name="Int. J. Syst. Evol. Microbiol.">
        <title>The Global Catalogue of Microorganisms (GCM) 10K type strain sequencing project: providing services to taxonomists for standard genome sequencing and annotation.</title>
        <authorList>
            <consortium name="The Broad Institute Genomics Platform"/>
            <consortium name="The Broad Institute Genome Sequencing Center for Infectious Disease"/>
            <person name="Wu L."/>
            <person name="Ma J."/>
        </authorList>
    </citation>
    <scope>NUCLEOTIDE SEQUENCE [LARGE SCALE GENOMIC DNA]</scope>
    <source>
        <strain evidence="9">JCM 9371</strain>
    </source>
</reference>
<name>A0ABW2XQD7_9ACTN</name>
<proteinExistence type="predicted"/>
<dbReference type="PANTHER" id="PTHR19271:SF16">
    <property type="entry name" value="CYTOCHROME B"/>
    <property type="match status" value="1"/>
</dbReference>
<evidence type="ECO:0000256" key="3">
    <source>
        <dbReference type="ARBA" id="ARBA00016116"/>
    </source>
</evidence>
<feature type="transmembrane region" description="Helical" evidence="6">
    <location>
        <begin position="178"/>
        <end position="199"/>
    </location>
</feature>
<dbReference type="InterPro" id="IPR005797">
    <property type="entry name" value="Cyt_b/b6_N"/>
</dbReference>
<evidence type="ECO:0000256" key="4">
    <source>
        <dbReference type="ARBA" id="ARBA00029351"/>
    </source>
</evidence>
<dbReference type="InterPro" id="IPR036150">
    <property type="entry name" value="Cyt_b/b6_C_sf"/>
</dbReference>
<evidence type="ECO:0000256" key="1">
    <source>
        <dbReference type="ARBA" id="ARBA00001971"/>
    </source>
</evidence>
<evidence type="ECO:0000313" key="9">
    <source>
        <dbReference type="Proteomes" id="UP001597063"/>
    </source>
</evidence>
<keyword evidence="6" id="KW-0472">Membrane</keyword>
<dbReference type="Gene3D" id="1.20.810.10">
    <property type="entry name" value="Cytochrome Bc1 Complex, Chain C"/>
    <property type="match status" value="1"/>
</dbReference>
<comment type="caution">
    <text evidence="8">The sequence shown here is derived from an EMBL/GenBank/DDBJ whole genome shotgun (WGS) entry which is preliminary data.</text>
</comment>
<organism evidence="8 9">
    <name type="scientific">Actinomadura fibrosa</name>
    <dbReference type="NCBI Taxonomy" id="111802"/>
    <lineage>
        <taxon>Bacteria</taxon>
        <taxon>Bacillati</taxon>
        <taxon>Actinomycetota</taxon>
        <taxon>Actinomycetes</taxon>
        <taxon>Streptosporangiales</taxon>
        <taxon>Thermomonosporaceae</taxon>
        <taxon>Actinomadura</taxon>
    </lineage>
</organism>
<dbReference type="SUPFAM" id="SSF81648">
    <property type="entry name" value="a domain/subunit of cytochrome bc1 complex (Ubiquinol-cytochrome c reductase)"/>
    <property type="match status" value="1"/>
</dbReference>
<dbReference type="PANTHER" id="PTHR19271">
    <property type="entry name" value="CYTOCHROME B"/>
    <property type="match status" value="1"/>
</dbReference>
<sequence>MAGRGGAPVAGRLAGALARGTDDRLGASGFMKRNLGKAFPGHWSFLLGEIALYAFAVLLLTGVYLTLFFKPVSGQIVYGGSYAPLRGATMSEAYASALRLSFDVRGGLLMRQLHHWAANVFVAAICAHLLRIFFTGAFRKPREINWLIGVTLFGLALAEGFAGYSLPDDLLSGTGLRIAQGIMLSIPLVGTYVSMWVFGGEFPGEDIIPRLFTLHVLLVPGLLLALITAHLMVLWHQTHTQFPAKDRKERLVSGHATFPHFAAQSAAYFLYTVGVLAAMATFAQINPVWLYGPYEPDQVSSGSQPDWYVGFLEGSLRLMPRLSTTVAGHTVSWNVLVPAVLLPAVFLTGIALYPFAERWATGDDRYHHLLDRPRNAPTRTAIGAAVVAWYGNLWAAGGNDVIATVFGFSLYGTTWFFRVGFFAFPVLAFVLTRRACLSLQRRDLHVRREGVESGRIVRQPDGGFVERHERPEAEEAALLVTRQPRELVVPRPKHLIPLPTPGRANAQLRSRVNHFYLDYQSEVSGGGQGVFNGRPALPGGDEGGLKGRLKRLFTRSGGK</sequence>
<evidence type="ECO:0000256" key="6">
    <source>
        <dbReference type="SAM" id="Phobius"/>
    </source>
</evidence>
<comment type="catalytic activity">
    <reaction evidence="4">
        <text>a quinol + 2 Fe(III)-[cytochrome c](out) = a quinone + 2 Fe(II)-[cytochrome c](out) + 2 H(+)(out)</text>
        <dbReference type="Rhea" id="RHEA:11484"/>
        <dbReference type="Rhea" id="RHEA-COMP:10350"/>
        <dbReference type="Rhea" id="RHEA-COMP:14399"/>
        <dbReference type="ChEBI" id="CHEBI:15378"/>
        <dbReference type="ChEBI" id="CHEBI:24646"/>
        <dbReference type="ChEBI" id="CHEBI:29033"/>
        <dbReference type="ChEBI" id="CHEBI:29034"/>
        <dbReference type="ChEBI" id="CHEBI:132124"/>
        <dbReference type="EC" id="7.1.1.8"/>
    </reaction>
</comment>
<dbReference type="SUPFAM" id="SSF81342">
    <property type="entry name" value="Transmembrane di-heme cytochromes"/>
    <property type="match status" value="1"/>
</dbReference>
<dbReference type="EMBL" id="JBHTGP010000014">
    <property type="protein sequence ID" value="MFD0688576.1"/>
    <property type="molecule type" value="Genomic_DNA"/>
</dbReference>